<comment type="caution">
    <text evidence="2">The sequence shown here is derived from an EMBL/GenBank/DDBJ whole genome shotgun (WGS) entry which is preliminary data.</text>
</comment>
<feature type="compositionally biased region" description="Polar residues" evidence="1">
    <location>
        <begin position="215"/>
        <end position="235"/>
    </location>
</feature>
<dbReference type="OrthoDB" id="2434075at2759"/>
<dbReference type="EMBL" id="JAAAIP010000557">
    <property type="protein sequence ID" value="KAG0315175.1"/>
    <property type="molecule type" value="Genomic_DNA"/>
</dbReference>
<feature type="region of interest" description="Disordered" evidence="1">
    <location>
        <begin position="300"/>
        <end position="323"/>
    </location>
</feature>
<organism evidence="2 3">
    <name type="scientific">Dissophora globulifera</name>
    <dbReference type="NCBI Taxonomy" id="979702"/>
    <lineage>
        <taxon>Eukaryota</taxon>
        <taxon>Fungi</taxon>
        <taxon>Fungi incertae sedis</taxon>
        <taxon>Mucoromycota</taxon>
        <taxon>Mortierellomycotina</taxon>
        <taxon>Mortierellomycetes</taxon>
        <taxon>Mortierellales</taxon>
        <taxon>Mortierellaceae</taxon>
        <taxon>Dissophora</taxon>
    </lineage>
</organism>
<evidence type="ECO:0000256" key="1">
    <source>
        <dbReference type="SAM" id="MobiDB-lite"/>
    </source>
</evidence>
<feature type="region of interest" description="Disordered" evidence="1">
    <location>
        <begin position="166"/>
        <end position="193"/>
    </location>
</feature>
<accession>A0A9P6UQH7</accession>
<evidence type="ECO:0000313" key="3">
    <source>
        <dbReference type="Proteomes" id="UP000738325"/>
    </source>
</evidence>
<gene>
    <name evidence="2" type="ORF">BGZ99_007623</name>
</gene>
<feature type="region of interest" description="Disordered" evidence="1">
    <location>
        <begin position="397"/>
        <end position="440"/>
    </location>
</feature>
<feature type="compositionally biased region" description="Basic residues" evidence="1">
    <location>
        <begin position="647"/>
        <end position="656"/>
    </location>
</feature>
<feature type="compositionally biased region" description="Low complexity" evidence="1">
    <location>
        <begin position="310"/>
        <end position="320"/>
    </location>
</feature>
<protein>
    <submittedName>
        <fullName evidence="2">Uncharacterized protein</fullName>
    </submittedName>
</protein>
<feature type="compositionally biased region" description="Basic and acidic residues" evidence="1">
    <location>
        <begin position="238"/>
        <end position="255"/>
    </location>
</feature>
<dbReference type="AlphaFoldDB" id="A0A9P6UQH7"/>
<sequence>MVFALVPLLIAVPVLLGVTILGITLSTSSYPTTATMPFAAGAVASFVGDTVETILLSPFESATAITSLAIRPTALQTNDKESVNTAVPVATTTIQSVRTTAPLRPLTGTIATIAYSRDTLAALPSNTSPAAPTSVVVNIIPTARATLSTTILIDGIISTVLMDGSESGSSSAAVTAETPISTDKATSSTKTRVSTHTFISTPVAMINSGTLSIFTDTLSPTPSPISNSFQDGSTGDQEDVRQGDRLKEPEGHEEPEKPEDELSSNVKRRYEDKGFKISKYASVDIDRSFGNEDRLAFEKRAVGDGDKKGSLQSSTSNSSKSRIRKNADIAKLEHWINQTVHQRSAHYEQEVYNIVDDILQDEEASKYKHVFEDWALSATRQPIRGQRQLIQEAVSINNNNNSNSTGNAKAGDVSEIPSAPLNDTINGNLENGHNDGNSGSNQNVVQQFIGSLLQPLILQLRADIRNVVIWLCAGAPGSKIDGRMNGSDEFSRKMVDDDFIATHHADGSHPLSDIIDPGIAGMIVDCLKGRYKDFVDQLDALVWSRLNQVKNFLLDKLVSLTGIPRYLIPLSFSPPEDDLPMVEQSVITGQSGKDRVLLESQDADGHMEDMGKRLEAIGWMFNSVMDKTRLLATEKATTKSDIQKHGQDHHHHHRKESRMGSRQRGGKVAAQQRLQLPVDKGSTEYYRPGHAMKCGWIEDRLD</sequence>
<proteinExistence type="predicted"/>
<reference evidence="2" key="1">
    <citation type="journal article" date="2020" name="Fungal Divers.">
        <title>Resolving the Mortierellaceae phylogeny through synthesis of multi-gene phylogenetics and phylogenomics.</title>
        <authorList>
            <person name="Vandepol N."/>
            <person name="Liber J."/>
            <person name="Desiro A."/>
            <person name="Na H."/>
            <person name="Kennedy M."/>
            <person name="Barry K."/>
            <person name="Grigoriev I.V."/>
            <person name="Miller A.N."/>
            <person name="O'Donnell K."/>
            <person name="Stajich J.E."/>
            <person name="Bonito G."/>
        </authorList>
    </citation>
    <scope>NUCLEOTIDE SEQUENCE</scope>
    <source>
        <strain evidence="2">REB-010B</strain>
    </source>
</reference>
<name>A0A9P6UQH7_9FUNG</name>
<dbReference type="Proteomes" id="UP000738325">
    <property type="component" value="Unassembled WGS sequence"/>
</dbReference>
<feature type="compositionally biased region" description="Polar residues" evidence="1">
    <location>
        <begin position="421"/>
        <end position="440"/>
    </location>
</feature>
<evidence type="ECO:0000313" key="2">
    <source>
        <dbReference type="EMBL" id="KAG0315175.1"/>
    </source>
</evidence>
<feature type="region of interest" description="Disordered" evidence="1">
    <location>
        <begin position="215"/>
        <end position="267"/>
    </location>
</feature>
<feature type="region of interest" description="Disordered" evidence="1">
    <location>
        <begin position="637"/>
        <end position="675"/>
    </location>
</feature>
<keyword evidence="3" id="KW-1185">Reference proteome</keyword>
<feature type="compositionally biased region" description="Basic and acidic residues" evidence="1">
    <location>
        <begin position="300"/>
        <end position="309"/>
    </location>
</feature>
<feature type="compositionally biased region" description="Basic and acidic residues" evidence="1">
    <location>
        <begin position="637"/>
        <end position="646"/>
    </location>
</feature>